<dbReference type="EMBL" id="JABXBU010001863">
    <property type="protein sequence ID" value="KAF8782824.1"/>
    <property type="molecule type" value="Genomic_DNA"/>
</dbReference>
<reference evidence="1" key="1">
    <citation type="journal article" date="2020" name="bioRxiv">
        <title>Chromosome-level reference genome of the European wasp spider Argiope bruennichi: a resource for studies on range expansion and evolutionary adaptation.</title>
        <authorList>
            <person name="Sheffer M.M."/>
            <person name="Hoppe A."/>
            <person name="Krehenwinkel H."/>
            <person name="Uhl G."/>
            <person name="Kuss A.W."/>
            <person name="Jensen L."/>
            <person name="Jensen C."/>
            <person name="Gillespie R.G."/>
            <person name="Hoff K.J."/>
            <person name="Prost S."/>
        </authorList>
    </citation>
    <scope>NUCLEOTIDE SEQUENCE</scope>
</reference>
<evidence type="ECO:0000313" key="2">
    <source>
        <dbReference type="Proteomes" id="UP000807504"/>
    </source>
</evidence>
<protein>
    <submittedName>
        <fullName evidence="1">Uncharacterized protein</fullName>
    </submittedName>
</protein>
<comment type="caution">
    <text evidence="1">The sequence shown here is derived from an EMBL/GenBank/DDBJ whole genome shotgun (WGS) entry which is preliminary data.</text>
</comment>
<dbReference type="AlphaFoldDB" id="A0A8T0EYR0"/>
<proteinExistence type="predicted"/>
<sequence length="93" mass="10898">MDRNGKRRITLRFSTKRISFKGYFRLIFSNHCEKGSADENGNFILKTFKFLAIGVVRFKWDPDKFCDVHEDLELDGISKSCILPVYEPSEIFN</sequence>
<dbReference type="Proteomes" id="UP000807504">
    <property type="component" value="Unassembled WGS sequence"/>
</dbReference>
<accession>A0A8T0EYR0</accession>
<evidence type="ECO:0000313" key="1">
    <source>
        <dbReference type="EMBL" id="KAF8782824.1"/>
    </source>
</evidence>
<gene>
    <name evidence="1" type="ORF">HNY73_013060</name>
</gene>
<reference evidence="1" key="2">
    <citation type="submission" date="2020-06" db="EMBL/GenBank/DDBJ databases">
        <authorList>
            <person name="Sheffer M."/>
        </authorList>
    </citation>
    <scope>NUCLEOTIDE SEQUENCE</scope>
</reference>
<organism evidence="1 2">
    <name type="scientific">Argiope bruennichi</name>
    <name type="common">Wasp spider</name>
    <name type="synonym">Aranea bruennichi</name>
    <dbReference type="NCBI Taxonomy" id="94029"/>
    <lineage>
        <taxon>Eukaryota</taxon>
        <taxon>Metazoa</taxon>
        <taxon>Ecdysozoa</taxon>
        <taxon>Arthropoda</taxon>
        <taxon>Chelicerata</taxon>
        <taxon>Arachnida</taxon>
        <taxon>Araneae</taxon>
        <taxon>Araneomorphae</taxon>
        <taxon>Entelegynae</taxon>
        <taxon>Araneoidea</taxon>
        <taxon>Araneidae</taxon>
        <taxon>Argiope</taxon>
    </lineage>
</organism>
<name>A0A8T0EYR0_ARGBR</name>
<keyword evidence="2" id="KW-1185">Reference proteome</keyword>